<keyword evidence="1" id="KW-0812">Transmembrane</keyword>
<gene>
    <name evidence="2" type="ORF">P3F81_08550</name>
</gene>
<keyword evidence="3" id="KW-1185">Reference proteome</keyword>
<keyword evidence="1" id="KW-1133">Transmembrane helix</keyword>
<reference evidence="2" key="1">
    <citation type="submission" date="2023-03" db="EMBL/GenBank/DDBJ databases">
        <title>Selenobaculum gbiensis gen. nov. sp. nov., a new bacterium isolated from the gut microbiota of IBD patient.</title>
        <authorList>
            <person name="Yeo S."/>
            <person name="Park H."/>
            <person name="Huh C.S."/>
        </authorList>
    </citation>
    <scope>NUCLEOTIDE SEQUENCE</scope>
    <source>
        <strain evidence="2">ICN-92133</strain>
    </source>
</reference>
<feature type="transmembrane region" description="Helical" evidence="1">
    <location>
        <begin position="30"/>
        <end position="50"/>
    </location>
</feature>
<organism evidence="2 3">
    <name type="scientific">Selenobaculum gibii</name>
    <dbReference type="NCBI Taxonomy" id="3054208"/>
    <lineage>
        <taxon>Bacteria</taxon>
        <taxon>Bacillati</taxon>
        <taxon>Bacillota</taxon>
        <taxon>Negativicutes</taxon>
        <taxon>Selenomonadales</taxon>
        <taxon>Selenomonadaceae</taxon>
        <taxon>Selenobaculum</taxon>
    </lineage>
</organism>
<dbReference type="EMBL" id="CP120678">
    <property type="protein sequence ID" value="WIW69965.1"/>
    <property type="molecule type" value="Genomic_DNA"/>
</dbReference>
<protein>
    <submittedName>
        <fullName evidence="2">Uncharacterized protein</fullName>
    </submittedName>
</protein>
<name>A0A9Y2ETG4_9FIRM</name>
<sequence length="65" mass="7559">MLRLSKLEWITIILGIILLLGMDFQNLKFLDILCLSTYGIWIILKIVVMMKVKKQNGNNKKGRKP</sequence>
<evidence type="ECO:0000313" key="2">
    <source>
        <dbReference type="EMBL" id="WIW69965.1"/>
    </source>
</evidence>
<feature type="transmembrane region" description="Helical" evidence="1">
    <location>
        <begin position="7"/>
        <end position="24"/>
    </location>
</feature>
<evidence type="ECO:0000256" key="1">
    <source>
        <dbReference type="SAM" id="Phobius"/>
    </source>
</evidence>
<evidence type="ECO:0000313" key="3">
    <source>
        <dbReference type="Proteomes" id="UP001243623"/>
    </source>
</evidence>
<keyword evidence="1" id="KW-0472">Membrane</keyword>
<dbReference type="AlphaFoldDB" id="A0A9Y2ETG4"/>
<dbReference type="KEGG" id="sgbi:P3F81_08550"/>
<dbReference type="Proteomes" id="UP001243623">
    <property type="component" value="Chromosome"/>
</dbReference>
<proteinExistence type="predicted"/>
<dbReference type="RefSeq" id="WP_147669723.1">
    <property type="nucleotide sequence ID" value="NZ_CP120678.1"/>
</dbReference>
<accession>A0A9Y2ETG4</accession>